<dbReference type="NCBIfam" id="NF009007">
    <property type="entry name" value="PRK12352.1"/>
    <property type="match status" value="1"/>
</dbReference>
<dbReference type="PANTHER" id="PTHR30409:SF1">
    <property type="entry name" value="CARBAMATE KINASE-RELATED"/>
    <property type="match status" value="1"/>
</dbReference>
<dbReference type="InterPro" id="IPR001048">
    <property type="entry name" value="Asp/Glu/Uridylate_kinase"/>
</dbReference>
<evidence type="ECO:0000256" key="4">
    <source>
        <dbReference type="ARBA" id="ARBA00022777"/>
    </source>
</evidence>
<dbReference type="RefSeq" id="WP_114549701.1">
    <property type="nucleotide sequence ID" value="NZ_PPUT01000039.1"/>
</dbReference>
<dbReference type="GO" id="GO:0008804">
    <property type="term" value="F:carbamate kinase activity"/>
    <property type="evidence" value="ECO:0007669"/>
    <property type="project" value="UniProtKB-EC"/>
</dbReference>
<dbReference type="Pfam" id="PF00696">
    <property type="entry name" value="AA_kinase"/>
    <property type="match status" value="1"/>
</dbReference>
<evidence type="ECO:0000256" key="2">
    <source>
        <dbReference type="ARBA" id="ARBA00013070"/>
    </source>
</evidence>
<reference evidence="8 9" key="1">
    <citation type="journal article" date="2018" name="Elife">
        <title>Discovery and characterization of a prevalent human gut bacterial enzyme sufficient for the inactivation of a family of plant toxins.</title>
        <authorList>
            <person name="Koppel N."/>
            <person name="Bisanz J.E."/>
            <person name="Pandelia M.E."/>
            <person name="Turnbaugh P.J."/>
            <person name="Balskus E.P."/>
        </authorList>
    </citation>
    <scope>NUCLEOTIDE SEQUENCE [LARGE SCALE GENOMIC DNA]</scope>
    <source>
        <strain evidence="8 9">OB21 GAM 11</strain>
    </source>
</reference>
<dbReference type="AlphaFoldDB" id="A0A369NV88"/>
<evidence type="ECO:0000259" key="7">
    <source>
        <dbReference type="Pfam" id="PF00696"/>
    </source>
</evidence>
<dbReference type="CDD" id="cd04235">
    <property type="entry name" value="AAK_CK"/>
    <property type="match status" value="1"/>
</dbReference>
<evidence type="ECO:0000256" key="3">
    <source>
        <dbReference type="ARBA" id="ARBA00022679"/>
    </source>
</evidence>
<evidence type="ECO:0000256" key="6">
    <source>
        <dbReference type="PIRNR" id="PIRNR000723"/>
    </source>
</evidence>
<dbReference type="PRINTS" id="PR01469">
    <property type="entry name" value="CARBMTKINASE"/>
</dbReference>
<dbReference type="Gene3D" id="3.40.1160.10">
    <property type="entry name" value="Acetylglutamate kinase-like"/>
    <property type="match status" value="1"/>
</dbReference>
<dbReference type="InterPro" id="IPR036393">
    <property type="entry name" value="AceGlu_kinase-like_sf"/>
</dbReference>
<proteinExistence type="inferred from homology"/>
<dbReference type="SUPFAM" id="SSF53633">
    <property type="entry name" value="Carbamate kinase-like"/>
    <property type="match status" value="1"/>
</dbReference>
<dbReference type="InterPro" id="IPR003964">
    <property type="entry name" value="Carb_kinase"/>
</dbReference>
<feature type="domain" description="Aspartate/glutamate/uridylate kinase" evidence="7">
    <location>
        <begin position="9"/>
        <end position="291"/>
    </location>
</feature>
<dbReference type="FunFam" id="3.40.1160.10:FF:000007">
    <property type="entry name" value="Carbamate kinase"/>
    <property type="match status" value="1"/>
</dbReference>
<protein>
    <recommendedName>
        <fullName evidence="2 6">Carbamate kinase</fullName>
    </recommendedName>
</protein>
<keyword evidence="3 6" id="KW-0808">Transferase</keyword>
<dbReference type="PANTHER" id="PTHR30409">
    <property type="entry name" value="CARBAMATE KINASE"/>
    <property type="match status" value="1"/>
</dbReference>
<gene>
    <name evidence="8" type="ORF">C1850_10905</name>
</gene>
<comment type="catalytic activity">
    <reaction evidence="5">
        <text>hydrogencarbonate + NH4(+) + ATP = carbamoyl phosphate + ADP + H2O + H(+)</text>
        <dbReference type="Rhea" id="RHEA:10152"/>
        <dbReference type="ChEBI" id="CHEBI:15377"/>
        <dbReference type="ChEBI" id="CHEBI:15378"/>
        <dbReference type="ChEBI" id="CHEBI:17544"/>
        <dbReference type="ChEBI" id="CHEBI:28938"/>
        <dbReference type="ChEBI" id="CHEBI:30616"/>
        <dbReference type="ChEBI" id="CHEBI:58228"/>
        <dbReference type="ChEBI" id="CHEBI:456216"/>
        <dbReference type="EC" id="2.7.2.2"/>
    </reaction>
</comment>
<dbReference type="PIRSF" id="PIRSF000723">
    <property type="entry name" value="Carbamate_kin"/>
    <property type="match status" value="1"/>
</dbReference>
<dbReference type="GO" id="GO:0019546">
    <property type="term" value="P:L-arginine deiminase pathway"/>
    <property type="evidence" value="ECO:0007669"/>
    <property type="project" value="TreeGrafter"/>
</dbReference>
<evidence type="ECO:0000313" key="8">
    <source>
        <dbReference type="EMBL" id="RDC41884.1"/>
    </source>
</evidence>
<evidence type="ECO:0000313" key="9">
    <source>
        <dbReference type="Proteomes" id="UP000253805"/>
    </source>
</evidence>
<evidence type="ECO:0000256" key="5">
    <source>
        <dbReference type="ARBA" id="ARBA00048467"/>
    </source>
</evidence>
<dbReference type="EMBL" id="PPUT01000039">
    <property type="protein sequence ID" value="RDC41884.1"/>
    <property type="molecule type" value="Genomic_DNA"/>
</dbReference>
<dbReference type="GO" id="GO:0005829">
    <property type="term" value="C:cytosol"/>
    <property type="evidence" value="ECO:0007669"/>
    <property type="project" value="TreeGrafter"/>
</dbReference>
<keyword evidence="4 6" id="KW-0418">Kinase</keyword>
<comment type="caution">
    <text evidence="8">The sequence shown here is derived from an EMBL/GenBank/DDBJ whole genome shotgun (WGS) entry which is preliminary data.</text>
</comment>
<sequence>MLQSELDGKRVVVALGGNALGETPGEQLKLLENTSKNLAHMVKEGINVVVTHGNGPQVGIIDEAFEVASKDKDAQVPPMPLSDCNAMSQGYIGAQLSCALRNEFRRQDIMREVANVPTHVVVDADDPAFKDYEKPIGAFMTETEARAFAKATGYQVREDSGRGWRRVVPSPVPQDIVELETIRDLMEDGCVVIAAGGGGIPVTVSDGMRTAVDAIVDKDLTSAILAWRVRADILVILTAVEKVYLDFGKPTQKALDAMTVSEARAYMEQGQFAPGSMLPKVQACVKFVEAHPGGRAVITSLDHAAAGLRGETGTLIVADEK</sequence>
<organism evidence="8 9">
    <name type="scientific">Adlercreutzia equolifaciens subsp. celatus</name>
    <dbReference type="NCBI Taxonomy" id="394340"/>
    <lineage>
        <taxon>Bacteria</taxon>
        <taxon>Bacillati</taxon>
        <taxon>Actinomycetota</taxon>
        <taxon>Coriobacteriia</taxon>
        <taxon>Eggerthellales</taxon>
        <taxon>Eggerthellaceae</taxon>
        <taxon>Adlercreutzia</taxon>
    </lineage>
</organism>
<comment type="similarity">
    <text evidence="1 6">Belongs to the carbamate kinase family.</text>
</comment>
<dbReference type="Proteomes" id="UP000253805">
    <property type="component" value="Unassembled WGS sequence"/>
</dbReference>
<evidence type="ECO:0000256" key="1">
    <source>
        <dbReference type="ARBA" id="ARBA00011066"/>
    </source>
</evidence>
<accession>A0A369NV88</accession>
<name>A0A369NV88_9ACTN</name>